<evidence type="ECO:0000313" key="2">
    <source>
        <dbReference type="Proteomes" id="UP000005573"/>
    </source>
</evidence>
<reference evidence="1 2" key="1">
    <citation type="submission" date="2010-12" db="EMBL/GenBank/DDBJ databases">
        <authorList>
            <person name="Muzny D."/>
            <person name="Qin X."/>
            <person name="Deng J."/>
            <person name="Jiang H."/>
            <person name="Liu Y."/>
            <person name="Qu J."/>
            <person name="Song X.-Z."/>
            <person name="Zhang L."/>
            <person name="Thornton R."/>
            <person name="Coyle M."/>
            <person name="Francisco L."/>
            <person name="Jackson L."/>
            <person name="Javaid M."/>
            <person name="Korchina V."/>
            <person name="Kovar C."/>
            <person name="Mata R."/>
            <person name="Mathew T."/>
            <person name="Ngo R."/>
            <person name="Nguyen L."/>
            <person name="Nguyen N."/>
            <person name="Okwuonu G."/>
            <person name="Ongeri F."/>
            <person name="Pham C."/>
            <person name="Simmons D."/>
            <person name="Wilczek-Boney K."/>
            <person name="Hale W."/>
            <person name="Jakkamsetti A."/>
            <person name="Pham P."/>
            <person name="Ruth R."/>
            <person name="San Lucas F."/>
            <person name="Warren J."/>
            <person name="Zhang J."/>
            <person name="Zhao Z."/>
            <person name="Zhou C."/>
            <person name="Zhu D."/>
            <person name="Lee S."/>
            <person name="Bess C."/>
            <person name="Blankenburg K."/>
            <person name="Forbes L."/>
            <person name="Fu Q."/>
            <person name="Gubbala S."/>
            <person name="Hirani K."/>
            <person name="Jayaseelan J.C."/>
            <person name="Lara F."/>
            <person name="Munidasa M."/>
            <person name="Palculict T."/>
            <person name="Patil S."/>
            <person name="Pu L.-L."/>
            <person name="Saada N."/>
            <person name="Tang L."/>
            <person name="Weissenberger G."/>
            <person name="Zhu Y."/>
            <person name="Hemphill L."/>
            <person name="Shang Y."/>
            <person name="Youmans B."/>
            <person name="Ayvaz T."/>
            <person name="Ross M."/>
            <person name="Santibanez J."/>
            <person name="Aqrawi P."/>
            <person name="Gross S."/>
            <person name="Joshi V."/>
            <person name="Fowler G."/>
            <person name="Nazareth L."/>
            <person name="Reid J."/>
            <person name="Worley K."/>
            <person name="Petrosino J."/>
            <person name="Highlander S."/>
            <person name="Gibbs R."/>
        </authorList>
    </citation>
    <scope>NUCLEOTIDE SEQUENCE [LARGE SCALE GENOMIC DNA]</scope>
    <source>
        <strain evidence="1 2">ATCC 51333</strain>
    </source>
</reference>
<proteinExistence type="predicted"/>
<accession>E6LW16</accession>
<dbReference type="Proteomes" id="UP000005573">
    <property type="component" value="Unassembled WGS sequence"/>
</dbReference>
<dbReference type="EMBL" id="AEPY01000001">
    <property type="protein sequence ID" value="EFU80901.1"/>
    <property type="molecule type" value="Genomic_DNA"/>
</dbReference>
<evidence type="ECO:0000313" key="1">
    <source>
        <dbReference type="EMBL" id="EFU80901.1"/>
    </source>
</evidence>
<protein>
    <submittedName>
        <fullName evidence="1">Uncharacterized protein</fullName>
    </submittedName>
</protein>
<comment type="caution">
    <text evidence="1">The sequence shown here is derived from an EMBL/GenBank/DDBJ whole genome shotgun (WGS) entry which is preliminary data.</text>
</comment>
<dbReference type="AlphaFoldDB" id="E6LW16"/>
<dbReference type="HOGENOM" id="CLU_2634190_0_0_11"/>
<gene>
    <name evidence="1" type="ORF">HMPREF0388_0053</name>
</gene>
<name>E6LW16_9ACTO</name>
<organism evidence="1 2">
    <name type="scientific">Mobiluncus curtisii ATCC 51333</name>
    <dbReference type="NCBI Taxonomy" id="887326"/>
    <lineage>
        <taxon>Bacteria</taxon>
        <taxon>Bacillati</taxon>
        <taxon>Actinomycetota</taxon>
        <taxon>Actinomycetes</taxon>
        <taxon>Actinomycetales</taxon>
        <taxon>Actinomycetaceae</taxon>
        <taxon>Mobiluncus</taxon>
    </lineage>
</organism>
<sequence length="78" mass="8393">MLAVKKLGDSGIQNRPVSTGRWLGFGGVDYLPVEGVYSNSFHSWDGVALLTANAIGTVFKFTCFTHKQQLNTSCLAVA</sequence>